<reference evidence="3" key="2">
    <citation type="submission" date="2016-11" db="EMBL/GenBank/DDBJ databases">
        <title>Complete genome sequence of Virgibacillus pantothenticus 21D, a halophilic bacterium isolated from the deep hypersaline anoxic basin Discovery in the Mediterranean Sea.</title>
        <authorList>
            <person name="Zeaiter Z."/>
            <person name="Booth J.M."/>
            <person name="Prosdocimi E.M."/>
            <person name="Mapelli F."/>
            <person name="Fusi M."/>
            <person name="Daffonchio D."/>
            <person name="Borin S."/>
            <person name="Crotti E."/>
        </authorList>
    </citation>
    <scope>NUCLEOTIDE SEQUENCE [LARGE SCALE GENOMIC DNA]</scope>
    <source>
        <strain evidence="3">21D</strain>
    </source>
</reference>
<dbReference type="KEGG" id="vpn:A21D_01584"/>
<dbReference type="NCBIfam" id="NF000539">
    <property type="entry name" value="plantaricin"/>
    <property type="match status" value="1"/>
</dbReference>
<dbReference type="Proteomes" id="UP000234237">
    <property type="component" value="Chromosome"/>
</dbReference>
<reference evidence="2 4" key="3">
    <citation type="submission" date="2024-01" db="EMBL/GenBank/DDBJ databases">
        <title>Survival strategy associated with biotechnological potential of Virgibacillus dokdonensis T4.6 isolated from salt-fermented shrimp paste.</title>
        <authorList>
            <person name="Doan T.V."/>
            <person name="Quach N.T."/>
            <person name="Phi Q.-T."/>
        </authorList>
    </citation>
    <scope>NUCLEOTIDE SEQUENCE [LARGE SCALE GENOMIC DNA]</scope>
    <source>
        <strain evidence="2 4">T4.6</strain>
    </source>
</reference>
<dbReference type="AlphaFoldDB" id="A0A2K9IYY0"/>
<dbReference type="Proteomes" id="UP001356080">
    <property type="component" value="Unassembled WGS sequence"/>
</dbReference>
<keyword evidence="4" id="KW-1185">Reference proteome</keyword>
<evidence type="ECO:0000313" key="2">
    <source>
        <dbReference type="EMBL" id="MEF2291125.1"/>
    </source>
</evidence>
<proteinExistence type="predicted"/>
<dbReference type="EMBL" id="JAZHPM010000005">
    <property type="protein sequence ID" value="MEF2291125.1"/>
    <property type="molecule type" value="Genomic_DNA"/>
</dbReference>
<evidence type="ECO:0000313" key="1">
    <source>
        <dbReference type="EMBL" id="AUJ24665.1"/>
    </source>
</evidence>
<accession>A0A2K9IYY0</accession>
<reference evidence="1" key="1">
    <citation type="submission" date="2016-11" db="EMBL/GenBank/DDBJ databases">
        <title>Complete genome sequence of Virgibacillus dokdonensis 21D, a halophilic bacterium isolated from the deep hypersaline anoxic basin Discovery in the Mediterranean Sea.</title>
        <authorList>
            <person name="Zeaiter Z."/>
            <person name="Booth J.M."/>
            <person name="Prosdocimi E.M."/>
            <person name="Mapelli F."/>
            <person name="Fusi M."/>
            <person name="Daffonchio D."/>
            <person name="Borin S."/>
            <person name="Crotti E."/>
        </authorList>
    </citation>
    <scope>NUCLEOTIDE SEQUENCE</scope>
    <source>
        <strain evidence="1">21D</strain>
    </source>
</reference>
<organism evidence="1 3">
    <name type="scientific">Virgibacillus dokdonensis</name>
    <dbReference type="NCBI Taxonomy" id="302167"/>
    <lineage>
        <taxon>Bacteria</taxon>
        <taxon>Bacillati</taxon>
        <taxon>Bacillota</taxon>
        <taxon>Bacilli</taxon>
        <taxon>Bacillales</taxon>
        <taxon>Bacillaceae</taxon>
        <taxon>Virgibacillus</taxon>
    </lineage>
</organism>
<evidence type="ECO:0000313" key="4">
    <source>
        <dbReference type="Proteomes" id="UP001356080"/>
    </source>
</evidence>
<gene>
    <name evidence="1" type="ORF">A21D_01584</name>
    <name evidence="2" type="ORF">V2W34_03740</name>
</gene>
<dbReference type="STRING" id="302167.GCA_900166595_00155"/>
<dbReference type="RefSeq" id="WP_077701886.1">
    <property type="nucleotide sequence ID" value="NZ_CP018622.1"/>
</dbReference>
<sequence>MKEKDLQLYNTAGDFLSELEEASLENISGGAAEPMGISQGNDGKWCTVTWECSICPTHTCWC</sequence>
<dbReference type="EMBL" id="CP018622">
    <property type="protein sequence ID" value="AUJ24665.1"/>
    <property type="molecule type" value="Genomic_DNA"/>
</dbReference>
<protein>
    <submittedName>
        <fullName evidence="2">Plantaricin C family lantibiotic</fullName>
    </submittedName>
</protein>
<name>A0A2K9IYY0_9BACI</name>
<evidence type="ECO:0000313" key="3">
    <source>
        <dbReference type="Proteomes" id="UP000234237"/>
    </source>
</evidence>